<feature type="transmembrane region" description="Helical" evidence="8">
    <location>
        <begin position="195"/>
        <end position="211"/>
    </location>
</feature>
<dbReference type="RefSeq" id="WP_339576070.1">
    <property type="nucleotide sequence ID" value="NZ_JBBIAA010000030.1"/>
</dbReference>
<evidence type="ECO:0000256" key="1">
    <source>
        <dbReference type="ARBA" id="ARBA00004651"/>
    </source>
</evidence>
<accession>A0ABU8RNP8</accession>
<comment type="caution">
    <text evidence="9">The sequence shown here is derived from an EMBL/GenBank/DDBJ whole genome shotgun (WGS) entry which is preliminary data.</text>
</comment>
<evidence type="ECO:0000256" key="5">
    <source>
        <dbReference type="ARBA" id="ARBA00022692"/>
    </source>
</evidence>
<keyword evidence="10" id="KW-1185">Reference proteome</keyword>
<feature type="transmembrane region" description="Helical" evidence="8">
    <location>
        <begin position="124"/>
        <end position="142"/>
    </location>
</feature>
<name>A0ABU8RNP8_9ACTN</name>
<reference evidence="9 10" key="1">
    <citation type="journal article" date="2017" name="Int. J. Syst. Evol. Microbiol.">
        <title>Pseudokineococcus basanitobsidens sp. nov., isolated from volcanic rock.</title>
        <authorList>
            <person name="Lee D.W."/>
            <person name="Park M.Y."/>
            <person name="Kim J.J."/>
            <person name="Kim B.S."/>
        </authorList>
    </citation>
    <scope>NUCLEOTIDE SEQUENCE [LARGE SCALE GENOMIC DNA]</scope>
    <source>
        <strain evidence="9 10">DSM 103726</strain>
    </source>
</reference>
<dbReference type="EMBL" id="JBBIAA010000030">
    <property type="protein sequence ID" value="MEJ5946689.1"/>
    <property type="molecule type" value="Genomic_DNA"/>
</dbReference>
<keyword evidence="6 8" id="KW-1133">Transmembrane helix</keyword>
<comment type="subcellular location">
    <subcellularLocation>
        <location evidence="1">Cell membrane</location>
        <topology evidence="1">Multi-pass membrane protein</topology>
    </subcellularLocation>
</comment>
<sequence length="481" mass="51685">MTTTGVRRAPGVPGASPVDLPRRRRRLADHAPFLVALLLGVGLRVVVAVAFPGAVMVSDAPGYLTFLDDVSPSVERPDGYGLLLLWPLSRVADSLALFTTVQHVLGLAVATALYAVLRRWGVGRWWAAVAALPLLLDAMVLLLEHTTLSDALFLDLVVLAVVLLGWRARPSPGVALAAGLVMGLATVVRQVGTPLVLAGALFCLLAAAGRWRRVVPALLLVVGFLVPVGAYASWYHGTYGTYALSGIGGTSAYMRTTTFVECDRLDLEPYARVLCPREPVGERRDPTDYGWYQIGEGAQSLAVPPGVDREEVLRDFARQALAAQPLDYAGVVLRDSVLGFDPVRVDRYEYNTTFKWRFANYLDPASSPWTRMGWARYGGAPPAPVQPWADLLVDYQRVGYTPGPLVLLGLLLGVVGAASRRSGAARPYVLLLVLVGLGLSLLPAITTEFIWRYQLPGVLLLPAAGVLGLSALRRRGAGPPT</sequence>
<dbReference type="Proteomes" id="UP001387100">
    <property type="component" value="Unassembled WGS sequence"/>
</dbReference>
<evidence type="ECO:0000256" key="2">
    <source>
        <dbReference type="ARBA" id="ARBA00022475"/>
    </source>
</evidence>
<proteinExistence type="predicted"/>
<dbReference type="InterPro" id="IPR050297">
    <property type="entry name" value="LipidA_mod_glycosyltrf_83"/>
</dbReference>
<dbReference type="PANTHER" id="PTHR33908:SF11">
    <property type="entry name" value="MEMBRANE PROTEIN"/>
    <property type="match status" value="1"/>
</dbReference>
<feature type="transmembrane region" description="Helical" evidence="8">
    <location>
        <begin position="218"/>
        <end position="236"/>
    </location>
</feature>
<evidence type="ECO:0000256" key="4">
    <source>
        <dbReference type="ARBA" id="ARBA00022679"/>
    </source>
</evidence>
<evidence type="ECO:0000256" key="7">
    <source>
        <dbReference type="ARBA" id="ARBA00023136"/>
    </source>
</evidence>
<feature type="transmembrane region" description="Helical" evidence="8">
    <location>
        <begin position="398"/>
        <end position="416"/>
    </location>
</feature>
<evidence type="ECO:0000313" key="9">
    <source>
        <dbReference type="EMBL" id="MEJ5946689.1"/>
    </source>
</evidence>
<evidence type="ECO:0000256" key="3">
    <source>
        <dbReference type="ARBA" id="ARBA00022676"/>
    </source>
</evidence>
<feature type="transmembrane region" description="Helical" evidence="8">
    <location>
        <begin position="451"/>
        <end position="472"/>
    </location>
</feature>
<keyword evidence="2" id="KW-1003">Cell membrane</keyword>
<organism evidence="9 10">
    <name type="scientific">Pseudokineococcus basanitobsidens</name>
    <dbReference type="NCBI Taxonomy" id="1926649"/>
    <lineage>
        <taxon>Bacteria</taxon>
        <taxon>Bacillati</taxon>
        <taxon>Actinomycetota</taxon>
        <taxon>Actinomycetes</taxon>
        <taxon>Kineosporiales</taxon>
        <taxon>Kineosporiaceae</taxon>
        <taxon>Pseudokineococcus</taxon>
    </lineage>
</organism>
<evidence type="ECO:0008006" key="11">
    <source>
        <dbReference type="Google" id="ProtNLM"/>
    </source>
</evidence>
<keyword evidence="5 8" id="KW-0812">Transmembrane</keyword>
<keyword evidence="4" id="KW-0808">Transferase</keyword>
<protein>
    <recommendedName>
        <fullName evidence="11">Dolichyl-phosphate-mannose-protein mannosyltransferase</fullName>
    </recommendedName>
</protein>
<keyword evidence="7 8" id="KW-0472">Membrane</keyword>
<feature type="transmembrane region" description="Helical" evidence="8">
    <location>
        <begin position="428"/>
        <end position="445"/>
    </location>
</feature>
<dbReference type="PANTHER" id="PTHR33908">
    <property type="entry name" value="MANNOSYLTRANSFERASE YKCB-RELATED"/>
    <property type="match status" value="1"/>
</dbReference>
<gene>
    <name evidence="9" type="ORF">WDZ17_15425</name>
</gene>
<feature type="transmembrane region" description="Helical" evidence="8">
    <location>
        <begin position="95"/>
        <end position="117"/>
    </location>
</feature>
<keyword evidence="3" id="KW-0328">Glycosyltransferase</keyword>
<evidence type="ECO:0000256" key="6">
    <source>
        <dbReference type="ARBA" id="ARBA00022989"/>
    </source>
</evidence>
<evidence type="ECO:0000256" key="8">
    <source>
        <dbReference type="SAM" id="Phobius"/>
    </source>
</evidence>
<evidence type="ECO:0000313" key="10">
    <source>
        <dbReference type="Proteomes" id="UP001387100"/>
    </source>
</evidence>
<feature type="transmembrane region" description="Helical" evidence="8">
    <location>
        <begin position="31"/>
        <end position="57"/>
    </location>
</feature>